<dbReference type="Proteomes" id="UP001597474">
    <property type="component" value="Unassembled WGS sequence"/>
</dbReference>
<sequence>MKNVFKIATVSLLASTALGGAAFAGSLQEPVVEAPVITPAPAPVALGGDWTGFYTGLQLGYADIDGDTPDFAGDDDDDFDGDGMTYGFHAGYDYDFGQYVLGAELDYDKADFDLSNGMEVDSIARLKVKGGYDLGRTLVYLTAGAARVEVEDANETGPFGGIGVAYQVTDSFTLGSELLYHEFDDIEDTGVDADATTFNIRGSYRF</sequence>
<keyword evidence="2 5" id="KW-0732">Signal</keyword>
<dbReference type="InterPro" id="IPR011250">
    <property type="entry name" value="OMP/PagP_B-barrel"/>
</dbReference>
<keyword evidence="3" id="KW-0472">Membrane</keyword>
<evidence type="ECO:0000313" key="7">
    <source>
        <dbReference type="EMBL" id="MFD2738716.1"/>
    </source>
</evidence>
<gene>
    <name evidence="7" type="ORF">ACFSUD_03950</name>
</gene>
<dbReference type="SUPFAM" id="SSF56925">
    <property type="entry name" value="OMPA-like"/>
    <property type="match status" value="1"/>
</dbReference>
<dbReference type="InterPro" id="IPR027385">
    <property type="entry name" value="Beta-barrel_OMP"/>
</dbReference>
<name>A0ABW5U0L3_9RHOB</name>
<reference evidence="8" key="1">
    <citation type="journal article" date="2019" name="Int. J. Syst. Evol. Microbiol.">
        <title>The Global Catalogue of Microorganisms (GCM) 10K type strain sequencing project: providing services to taxonomists for standard genome sequencing and annotation.</title>
        <authorList>
            <consortium name="The Broad Institute Genomics Platform"/>
            <consortium name="The Broad Institute Genome Sequencing Center for Infectious Disease"/>
            <person name="Wu L."/>
            <person name="Ma J."/>
        </authorList>
    </citation>
    <scope>NUCLEOTIDE SEQUENCE [LARGE SCALE GENOMIC DNA]</scope>
    <source>
        <strain evidence="8">TISTR 2562</strain>
    </source>
</reference>
<comment type="similarity">
    <text evidence="4">Belongs to the Omp25/RopB family.</text>
</comment>
<proteinExistence type="inferred from homology"/>
<evidence type="ECO:0000256" key="1">
    <source>
        <dbReference type="ARBA" id="ARBA00004370"/>
    </source>
</evidence>
<protein>
    <submittedName>
        <fullName evidence="7">Outer membrane protein</fullName>
    </submittedName>
</protein>
<evidence type="ECO:0000256" key="4">
    <source>
        <dbReference type="ARBA" id="ARBA00038306"/>
    </source>
</evidence>
<evidence type="ECO:0000259" key="6">
    <source>
        <dbReference type="Pfam" id="PF13505"/>
    </source>
</evidence>
<comment type="caution">
    <text evidence="7">The sequence shown here is derived from an EMBL/GenBank/DDBJ whole genome shotgun (WGS) entry which is preliminary data.</text>
</comment>
<organism evidence="7 8">
    <name type="scientific">Sulfitobacter aestuarii</name>
    <dbReference type="NCBI Taxonomy" id="2161676"/>
    <lineage>
        <taxon>Bacteria</taxon>
        <taxon>Pseudomonadati</taxon>
        <taxon>Pseudomonadota</taxon>
        <taxon>Alphaproteobacteria</taxon>
        <taxon>Rhodobacterales</taxon>
        <taxon>Roseobacteraceae</taxon>
        <taxon>Sulfitobacter</taxon>
    </lineage>
</organism>
<comment type="subcellular location">
    <subcellularLocation>
        <location evidence="1">Membrane</location>
    </subcellularLocation>
</comment>
<evidence type="ECO:0000256" key="2">
    <source>
        <dbReference type="ARBA" id="ARBA00022729"/>
    </source>
</evidence>
<dbReference type="PANTHER" id="PTHR34001:SF3">
    <property type="entry name" value="BLL7405 PROTEIN"/>
    <property type="match status" value="1"/>
</dbReference>
<evidence type="ECO:0000256" key="3">
    <source>
        <dbReference type="ARBA" id="ARBA00023136"/>
    </source>
</evidence>
<feature type="signal peptide" evidence="5">
    <location>
        <begin position="1"/>
        <end position="24"/>
    </location>
</feature>
<dbReference type="EMBL" id="JBHUMP010000002">
    <property type="protein sequence ID" value="MFD2738716.1"/>
    <property type="molecule type" value="Genomic_DNA"/>
</dbReference>
<feature type="domain" description="Outer membrane protein beta-barrel" evidence="6">
    <location>
        <begin position="40"/>
        <end position="206"/>
    </location>
</feature>
<dbReference type="RefSeq" id="WP_386371673.1">
    <property type="nucleotide sequence ID" value="NZ_JBHUMP010000002.1"/>
</dbReference>
<dbReference type="PANTHER" id="PTHR34001">
    <property type="entry name" value="BLL7405 PROTEIN"/>
    <property type="match status" value="1"/>
</dbReference>
<evidence type="ECO:0000256" key="5">
    <source>
        <dbReference type="SAM" id="SignalP"/>
    </source>
</evidence>
<feature type="chain" id="PRO_5046676590" evidence="5">
    <location>
        <begin position="25"/>
        <end position="206"/>
    </location>
</feature>
<keyword evidence="8" id="KW-1185">Reference proteome</keyword>
<dbReference type="InterPro" id="IPR051692">
    <property type="entry name" value="OMP-like"/>
</dbReference>
<accession>A0ABW5U0L3</accession>
<dbReference type="Gene3D" id="2.40.160.20">
    <property type="match status" value="1"/>
</dbReference>
<dbReference type="Pfam" id="PF13505">
    <property type="entry name" value="OMP_b-brl"/>
    <property type="match status" value="1"/>
</dbReference>
<evidence type="ECO:0000313" key="8">
    <source>
        <dbReference type="Proteomes" id="UP001597474"/>
    </source>
</evidence>